<dbReference type="EMBL" id="NHNI01000001">
    <property type="protein sequence ID" value="OZY87088.1"/>
    <property type="molecule type" value="Genomic_DNA"/>
</dbReference>
<dbReference type="AlphaFoldDB" id="A0A266QB34"/>
<keyword evidence="3" id="KW-1185">Reference proteome</keyword>
<feature type="region of interest" description="Disordered" evidence="1">
    <location>
        <begin position="39"/>
        <end position="67"/>
    </location>
</feature>
<sequence length="67" mass="7679">MQRLTTEGLLATLEDTGFCRNGYTPLDKQVRRNAISIQGQCQEKATDVDREKFPNPEPKKVVEERLD</sequence>
<name>A0A266QB34_9GAMM</name>
<feature type="compositionally biased region" description="Basic and acidic residues" evidence="1">
    <location>
        <begin position="44"/>
        <end position="67"/>
    </location>
</feature>
<organism evidence="2 3">
    <name type="scientific">Cellvibrio mixtus</name>
    <dbReference type="NCBI Taxonomy" id="39650"/>
    <lineage>
        <taxon>Bacteria</taxon>
        <taxon>Pseudomonadati</taxon>
        <taxon>Pseudomonadota</taxon>
        <taxon>Gammaproteobacteria</taxon>
        <taxon>Cellvibrionales</taxon>
        <taxon>Cellvibrionaceae</taxon>
        <taxon>Cellvibrio</taxon>
    </lineage>
</organism>
<proteinExistence type="predicted"/>
<comment type="caution">
    <text evidence="2">The sequence shown here is derived from an EMBL/GenBank/DDBJ whole genome shotgun (WGS) entry which is preliminary data.</text>
</comment>
<accession>A0A266QB34</accession>
<evidence type="ECO:0000256" key="1">
    <source>
        <dbReference type="SAM" id="MobiDB-lite"/>
    </source>
</evidence>
<evidence type="ECO:0000313" key="2">
    <source>
        <dbReference type="EMBL" id="OZY87088.1"/>
    </source>
</evidence>
<gene>
    <name evidence="2" type="ORF">CBP51_08910</name>
</gene>
<evidence type="ECO:0000313" key="3">
    <source>
        <dbReference type="Proteomes" id="UP000216101"/>
    </source>
</evidence>
<reference evidence="3" key="1">
    <citation type="submission" date="2017-05" db="EMBL/GenBank/DDBJ databases">
        <authorList>
            <person name="Barney B.M."/>
        </authorList>
    </citation>
    <scope>NUCLEOTIDE SEQUENCE [LARGE SCALE GENOMIC DNA]</scope>
    <source>
        <strain evidence="3">PSBB022</strain>
    </source>
</reference>
<dbReference type="Proteomes" id="UP000216101">
    <property type="component" value="Unassembled WGS sequence"/>
</dbReference>
<protein>
    <submittedName>
        <fullName evidence="2">Uncharacterized protein</fullName>
    </submittedName>
</protein>